<evidence type="ECO:0000313" key="3">
    <source>
        <dbReference type="Proteomes" id="UP000318370"/>
    </source>
</evidence>
<dbReference type="GO" id="GO:0016020">
    <property type="term" value="C:membrane"/>
    <property type="evidence" value="ECO:0007669"/>
    <property type="project" value="InterPro"/>
</dbReference>
<dbReference type="PROSITE" id="PS51257">
    <property type="entry name" value="PROKAR_LIPOPROTEIN"/>
    <property type="match status" value="1"/>
</dbReference>
<protein>
    <recommendedName>
        <fullName evidence="4">Cell envelope integrity protein TolA</fullName>
    </recommendedName>
</protein>
<proteinExistence type="predicted"/>
<dbReference type="Proteomes" id="UP000318370">
    <property type="component" value="Unassembled WGS sequence"/>
</dbReference>
<keyword evidence="1" id="KW-0732">Signal</keyword>
<gene>
    <name evidence="2" type="ORF">SB6408_00547</name>
</gene>
<accession>A0A564HLH5</accession>
<dbReference type="AlphaFoldDB" id="A0A564HLH5"/>
<name>A0A564HLH5_9ENTR</name>
<dbReference type="NCBIfam" id="TIGR02794">
    <property type="entry name" value="tolA_full"/>
    <property type="match status" value="1"/>
</dbReference>
<sequence>MTTRFSPALVCILSFLLTACSGAMSASDSAEVDKMFRDYEMGSDNSPQATISKYLATVRAAIVDKMEQPQSYRGKKCSVRLMLQRDGTVDNPQVESGDPVLCAEIMSALKEAKIPPAPDEQTYLIFKNATLDFTL</sequence>
<feature type="signal peptide" evidence="1">
    <location>
        <begin position="1"/>
        <end position="26"/>
    </location>
</feature>
<dbReference type="Pfam" id="PF06519">
    <property type="entry name" value="TolA"/>
    <property type="match status" value="1"/>
</dbReference>
<evidence type="ECO:0008006" key="4">
    <source>
        <dbReference type="Google" id="ProtNLM"/>
    </source>
</evidence>
<dbReference type="RefSeq" id="WP_142461765.1">
    <property type="nucleotide sequence ID" value="NZ_CABGHF010000001.1"/>
</dbReference>
<dbReference type="SUPFAM" id="SSF74653">
    <property type="entry name" value="TolA/TonB C-terminal domain"/>
    <property type="match status" value="1"/>
</dbReference>
<reference evidence="2 3" key="1">
    <citation type="submission" date="2019-07" db="EMBL/GenBank/DDBJ databases">
        <authorList>
            <person name="Brisse S."/>
            <person name="Rodrigues C."/>
            <person name="Thorpe H."/>
        </authorList>
    </citation>
    <scope>NUCLEOTIDE SEQUENCE [LARGE SCALE GENOMIC DNA]</scope>
    <source>
        <strain evidence="2">SB6408</strain>
    </source>
</reference>
<feature type="chain" id="PRO_5022020737" description="Cell envelope integrity protein TolA" evidence="1">
    <location>
        <begin position="27"/>
        <end position="135"/>
    </location>
</feature>
<dbReference type="InterPro" id="IPR014161">
    <property type="entry name" value="Tol-Pal_TolA"/>
</dbReference>
<dbReference type="Gene3D" id="3.30.1150.10">
    <property type="match status" value="1"/>
</dbReference>
<dbReference type="GO" id="GO:0019534">
    <property type="term" value="F:toxin transmembrane transporter activity"/>
    <property type="evidence" value="ECO:0007669"/>
    <property type="project" value="InterPro"/>
</dbReference>
<organism evidence="2 3">
    <name type="scientific">Klebsiella spallanzanii</name>
    <dbReference type="NCBI Taxonomy" id="2587528"/>
    <lineage>
        <taxon>Bacteria</taxon>
        <taxon>Pseudomonadati</taxon>
        <taxon>Pseudomonadota</taxon>
        <taxon>Gammaproteobacteria</taxon>
        <taxon>Enterobacterales</taxon>
        <taxon>Enterobacteriaceae</taxon>
        <taxon>Klebsiella/Raoultella group</taxon>
        <taxon>Klebsiella</taxon>
    </lineage>
</organism>
<evidence type="ECO:0000256" key="1">
    <source>
        <dbReference type="SAM" id="SignalP"/>
    </source>
</evidence>
<dbReference type="GO" id="GO:0043213">
    <property type="term" value="P:bacteriocin transport"/>
    <property type="evidence" value="ECO:0007669"/>
    <property type="project" value="InterPro"/>
</dbReference>
<dbReference type="EMBL" id="CABGHF010000001">
    <property type="protein sequence ID" value="VUS33209.1"/>
    <property type="molecule type" value="Genomic_DNA"/>
</dbReference>
<evidence type="ECO:0000313" key="2">
    <source>
        <dbReference type="EMBL" id="VUS33209.1"/>
    </source>
</evidence>